<proteinExistence type="predicted"/>
<feature type="compositionally biased region" description="Basic residues" evidence="2">
    <location>
        <begin position="1369"/>
        <end position="1382"/>
    </location>
</feature>
<dbReference type="PANTHER" id="PTHR14164">
    <property type="entry name" value="PERICENTRIOLAR MATERIAL 1-RELATED"/>
    <property type="match status" value="1"/>
</dbReference>
<dbReference type="Ensembl" id="ENSTNIT00000010110.1">
    <property type="protein sequence ID" value="ENSTNIP00000009932.1"/>
    <property type="gene ID" value="ENSTNIG00000007130.1"/>
</dbReference>
<dbReference type="GO" id="GO:0036064">
    <property type="term" value="C:ciliary basal body"/>
    <property type="evidence" value="ECO:0007669"/>
    <property type="project" value="TreeGrafter"/>
</dbReference>
<feature type="compositionally biased region" description="Polar residues" evidence="2">
    <location>
        <begin position="934"/>
        <end position="953"/>
    </location>
</feature>
<feature type="region of interest" description="Disordered" evidence="2">
    <location>
        <begin position="1769"/>
        <end position="1939"/>
    </location>
</feature>
<feature type="compositionally biased region" description="Acidic residues" evidence="2">
    <location>
        <begin position="596"/>
        <end position="613"/>
    </location>
</feature>
<feature type="region of interest" description="Disordered" evidence="2">
    <location>
        <begin position="594"/>
        <end position="646"/>
    </location>
</feature>
<feature type="compositionally biased region" description="Polar residues" evidence="2">
    <location>
        <begin position="1175"/>
        <end position="1189"/>
    </location>
</feature>
<keyword evidence="5" id="KW-1185">Reference proteome</keyword>
<dbReference type="InParanoid" id="H3CNU9"/>
<dbReference type="Pfam" id="PF15717">
    <property type="entry name" value="PCM1_C"/>
    <property type="match status" value="1"/>
</dbReference>
<feature type="compositionally biased region" description="Polar residues" evidence="2">
    <location>
        <begin position="1008"/>
        <end position="1030"/>
    </location>
</feature>
<evidence type="ECO:0000259" key="3">
    <source>
        <dbReference type="Pfam" id="PF15717"/>
    </source>
</evidence>
<feature type="compositionally biased region" description="Acidic residues" evidence="2">
    <location>
        <begin position="698"/>
        <end position="708"/>
    </location>
</feature>
<feature type="region of interest" description="Disordered" evidence="2">
    <location>
        <begin position="1623"/>
        <end position="1653"/>
    </location>
</feature>
<dbReference type="STRING" id="99883.ENSTNIP00000009932"/>
<dbReference type="HOGENOM" id="CLU_002145_0_0_1"/>
<evidence type="ECO:0000256" key="1">
    <source>
        <dbReference type="SAM" id="Coils"/>
    </source>
</evidence>
<protein>
    <submittedName>
        <fullName evidence="4">Pericentriolar material 1</fullName>
    </submittedName>
</protein>
<feature type="region of interest" description="Disordered" evidence="2">
    <location>
        <begin position="110"/>
        <end position="223"/>
    </location>
</feature>
<reference evidence="5" key="1">
    <citation type="journal article" date="2004" name="Nature">
        <title>Genome duplication in the teleost fish Tetraodon nigroviridis reveals the early vertebrate proto-karyotype.</title>
        <authorList>
            <person name="Jaillon O."/>
            <person name="Aury J.-M."/>
            <person name="Brunet F."/>
            <person name="Petit J.-L."/>
            <person name="Stange-Thomann N."/>
            <person name="Mauceli E."/>
            <person name="Bouneau L."/>
            <person name="Fischer C."/>
            <person name="Ozouf-Costaz C."/>
            <person name="Bernot A."/>
            <person name="Nicaud S."/>
            <person name="Jaffe D."/>
            <person name="Fisher S."/>
            <person name="Lutfalla G."/>
            <person name="Dossat C."/>
            <person name="Segurens B."/>
            <person name="Dasilva C."/>
            <person name="Salanoubat M."/>
            <person name="Levy M."/>
            <person name="Boudet N."/>
            <person name="Castellano S."/>
            <person name="Anthouard V."/>
            <person name="Jubin C."/>
            <person name="Castelli V."/>
            <person name="Katinka M."/>
            <person name="Vacherie B."/>
            <person name="Biemont C."/>
            <person name="Skalli Z."/>
            <person name="Cattolico L."/>
            <person name="Poulain J."/>
            <person name="De Berardinis V."/>
            <person name="Cruaud C."/>
            <person name="Duprat S."/>
            <person name="Brottier P."/>
            <person name="Coutanceau J.-P."/>
            <person name="Gouzy J."/>
            <person name="Parra G."/>
            <person name="Lardier G."/>
            <person name="Chapple C."/>
            <person name="McKernan K.J."/>
            <person name="McEwan P."/>
            <person name="Bosak S."/>
            <person name="Kellis M."/>
            <person name="Volff J.-N."/>
            <person name="Guigo R."/>
            <person name="Zody M.C."/>
            <person name="Mesirov J."/>
            <person name="Lindblad-Toh K."/>
            <person name="Birren B."/>
            <person name="Nusbaum C."/>
            <person name="Kahn D."/>
            <person name="Robinson-Rechavi M."/>
            <person name="Laudet V."/>
            <person name="Schachter V."/>
            <person name="Quetier F."/>
            <person name="Saurin W."/>
            <person name="Scarpelli C."/>
            <person name="Wincker P."/>
            <person name="Lander E.S."/>
            <person name="Weissenbach J."/>
            <person name="Roest Crollius H."/>
        </authorList>
    </citation>
    <scope>NUCLEOTIDE SEQUENCE [LARGE SCALE GENOMIC DNA]</scope>
</reference>
<feature type="domain" description="Pericentriolar material 1 protein C-terminal" evidence="3">
    <location>
        <begin position="1462"/>
        <end position="2041"/>
    </location>
</feature>
<feature type="coiled-coil region" evidence="1">
    <location>
        <begin position="802"/>
        <end position="829"/>
    </location>
</feature>
<feature type="compositionally biased region" description="Polar residues" evidence="2">
    <location>
        <begin position="302"/>
        <end position="321"/>
    </location>
</feature>
<name>H3CNU9_TETNG</name>
<feature type="compositionally biased region" description="Polar residues" evidence="2">
    <location>
        <begin position="618"/>
        <end position="646"/>
    </location>
</feature>
<feature type="compositionally biased region" description="Low complexity" evidence="2">
    <location>
        <begin position="1788"/>
        <end position="1801"/>
    </location>
</feature>
<feature type="region of interest" description="Disordered" evidence="2">
    <location>
        <begin position="34"/>
        <end position="96"/>
    </location>
</feature>
<evidence type="ECO:0000313" key="4">
    <source>
        <dbReference type="Ensembl" id="ENSTNIP00000009932.1"/>
    </source>
</evidence>
<feature type="compositionally biased region" description="Polar residues" evidence="2">
    <location>
        <begin position="675"/>
        <end position="696"/>
    </location>
</feature>
<feature type="region of interest" description="Disordered" evidence="2">
    <location>
        <begin position="871"/>
        <end position="901"/>
    </location>
</feature>
<keyword evidence="1" id="KW-0175">Coiled coil</keyword>
<dbReference type="GeneTree" id="ENSGT00390000006641"/>
<dbReference type="GO" id="GO:0071539">
    <property type="term" value="P:protein localization to centrosome"/>
    <property type="evidence" value="ECO:0007669"/>
    <property type="project" value="InterPro"/>
</dbReference>
<feature type="compositionally biased region" description="Polar residues" evidence="2">
    <location>
        <begin position="1323"/>
        <end position="1337"/>
    </location>
</feature>
<accession>H3CNU9</accession>
<sequence>MATGGAPFDDGTEELHSWTAPSCSLEDRLNNTDWGVQKKKANRSSEKNRKKLSASVVESRLTNDISPESTPGAGRRRARTPHSFPHVKYTTQMSVPDQAELDKLRQRINFTDMDERSIGSDSQGRATAANNQRQLAGENKKPYNFLPLHVNTNKSRDLLGPSSSAPATPAISQEAKRPSPGLRDSSTPLVPMKDAPWPSRGGNDRGAGVKREPGRGDQRIDSSQVVSKLVQIREYISKASSMRDDLVEKNDVPANVERLSHLIDHLKQQEKSYLRFLQKMLTRDNEDDDVGTLDSAVGSGSLADSTSLNTEARSSEASNALGSWPEMVQADQMEELENLRKQHELLKKMLEQQQQLRALQGRQEALMAMQESAEQAISAIEDTVVTDTTGSVSGLSITSELNEELNDLIQRFHNQLHDSRTKAVPDNRRQAESLSLSREVCWARSPQAVGPPQHRPLLHSASGPHTDLDPEATAASAKLTKLQELQDKKQTMDKILQELHSLRDQTLNNSSCRGFATQCSLNLGGSSDCSALCTNGASASTAFHPALAQHQDGSSSKDKLRKLKEVHKRLNELRELVQYYEQTSDMMVDAVNENVKDDDDDEEEEEEETEDGSMFETVFQSEQDNRHSVTNIRNSQRGGNWVDLNSLTNGHGVRGSASDNQDGRLNTDCEINNRSTANLRSPNIPSTIACQYNRDTPYNEDPDEDEDVLDNEEGARAAGPDSEGSSRRSSLGNAGEFVHKVHQQKVKQKLRQLQELMAMVQSDDTDGTTANEDDVLHQQPNNTRAGSLPSPPELSLSSKAREKLYEEKIRQQKQELKQLHDEHKRLTEIQGKIRDLQWACPDLQASVCSAGSQQGLLRKVPVTPVSIPGPLQTAVSSGPKNGTILRKTAPEPAVPPAADSELWSEMRRHQMLREELRQRRKHLEYLIAEHQRRSGLTDSPQHNRESLASPSHTLSRDERTLATWGCNSMPTGEEDDEYNSEMMLPAKEERRSRMTLTRSSSDDDIQIYTPSRNQNSYSNRKNQGSNQNPPLVSEDGGGHTPLRNKTKAQEPQQSANQGGGARRQENVRWATELSFAEGSRHWQEQVSQLQRQLDFSTSMCQTLLQDQQTLSYMLQTLLTGQYSVLPNNLSSPQVHLVMHQLNQCYTQLAWQQNNVQRLKQVMNELLCQQQQSSPAPAGWQTQKQSSFQESGCPPSAGVAPTFSSLLNPLANNMAASPMPSFSHSLNSLSLFPAPMGEFAQGAAGQASPVQQKQQLDPNTSVKTEYMSFPPPLQRSPLNTTAERGTTGWQKTSNANNIVHCYQSKTQRQNSRSTSPAFSPERSPPQQFDRVSQGSYSSLADPVDPTTITKTYRAGRKASAQANLAARSKTPNKARRRLNKGRNKNNEGPVSDSVGSTADFVQRRAPLPRQKDQNKSLLDKLTQEKLDSKSKFGKKRNDLSSAYAWRTPFLSNRIACTEAPDASSDFSLFETLRETIYSEVATLISQNESRPHFLIELFHELQLLNTDYLRQRALFSLQDIVTRHLTEKNAADDPSPPRSPVAWAADSQSELTPSESLASSDAEVVEKNLKRRRVGAESVDSSVSASSNLEPFANDELGNPVLHLDKALARVRKYERVKLESELSPRSASPAGVSELSNAEHPSADKTEEGASAEVRCPQIDTQQLDCLIKAIIAEVISFFKENMHKVCSLQLLTLVRRLVLNLIQQHDESREFVQFFHKQLGGILQDTLSKFEGRTLKDCGEDLLVEISEILFNELAFFRLMQDLDSKSVAKHKSKQPGDLGGPTRPGAKVNAAAAGGKSVSPAYTEEDKPFTQEQDEAQEVGRTLQESHSQTERKSSKSEGSGEDEDEGRGENSPLLISLPKAETQALTNYDSREVDNEEEETEESEARPADVQTSADGQLEPEPSDSGTTGGDAGEETTEERSSENEETNESIEMMDATVVECVTARCQSPEAEAAAPADGAPAGSEGQQVTTPTSSPDTNSPVMVSVEELGSGSNGQRSDEEDFVKVDDLPLQLTVMCEEELQKRIVEEQQNNNLSMEILNGNAETVTGLVGNAQALKEPDTAGAENA</sequence>
<dbReference type="GO" id="GO:0034454">
    <property type="term" value="P:microtubule anchoring at centrosome"/>
    <property type="evidence" value="ECO:0007669"/>
    <property type="project" value="InterPro"/>
</dbReference>
<reference evidence="4" key="3">
    <citation type="submission" date="2025-09" db="UniProtKB">
        <authorList>
            <consortium name="Ensembl"/>
        </authorList>
    </citation>
    <scope>IDENTIFICATION</scope>
</reference>
<evidence type="ECO:0000313" key="5">
    <source>
        <dbReference type="Proteomes" id="UP000007303"/>
    </source>
</evidence>
<feature type="region of interest" description="Disordered" evidence="2">
    <location>
        <begin position="931"/>
        <end position="1066"/>
    </location>
</feature>
<feature type="region of interest" description="Disordered" evidence="2">
    <location>
        <begin position="1261"/>
        <end position="1398"/>
    </location>
</feature>
<dbReference type="GO" id="GO:0034451">
    <property type="term" value="C:centriolar satellite"/>
    <property type="evidence" value="ECO:0007669"/>
    <property type="project" value="TreeGrafter"/>
</dbReference>
<feature type="compositionally biased region" description="Polar residues" evidence="2">
    <location>
        <begin position="60"/>
        <end position="69"/>
    </location>
</feature>
<feature type="compositionally biased region" description="Polar residues" evidence="2">
    <location>
        <begin position="119"/>
        <end position="134"/>
    </location>
</feature>
<dbReference type="PANTHER" id="PTHR14164:SF12">
    <property type="entry name" value="PERICENTRIOLAR MATERIAL 1 PROTEIN"/>
    <property type="match status" value="1"/>
</dbReference>
<feature type="coiled-coil region" evidence="1">
    <location>
        <begin position="329"/>
        <end position="356"/>
    </location>
</feature>
<feature type="region of interest" description="Disordered" evidence="2">
    <location>
        <begin position="1951"/>
        <end position="2006"/>
    </location>
</feature>
<dbReference type="GO" id="GO:1905515">
    <property type="term" value="P:non-motile cilium assembly"/>
    <property type="evidence" value="ECO:0007669"/>
    <property type="project" value="TreeGrafter"/>
</dbReference>
<feature type="compositionally biased region" description="Basic and acidic residues" evidence="2">
    <location>
        <begin position="207"/>
        <end position="220"/>
    </location>
</feature>
<feature type="compositionally biased region" description="Polar residues" evidence="2">
    <location>
        <begin position="1275"/>
        <end position="1316"/>
    </location>
</feature>
<feature type="compositionally biased region" description="Low complexity" evidence="2">
    <location>
        <begin position="161"/>
        <end position="170"/>
    </location>
</feature>
<dbReference type="Proteomes" id="UP000007303">
    <property type="component" value="Unassembled WGS sequence"/>
</dbReference>
<feature type="region of interest" description="Disordered" evidence="2">
    <location>
        <begin position="1175"/>
        <end position="1195"/>
    </location>
</feature>
<feature type="compositionally biased region" description="Basic residues" evidence="2">
    <location>
        <begin position="37"/>
        <end position="52"/>
    </location>
</feature>
<dbReference type="InterPro" id="IPR031446">
    <property type="entry name" value="PCM1_C"/>
</dbReference>
<reference evidence="4" key="2">
    <citation type="submission" date="2025-08" db="UniProtKB">
        <authorList>
            <consortium name="Ensembl"/>
        </authorList>
    </citation>
    <scope>IDENTIFICATION</scope>
</reference>
<dbReference type="OMA" id="DDXNTVI"/>
<dbReference type="InterPro" id="IPR024138">
    <property type="entry name" value="Pericentriolar_Pcm1"/>
</dbReference>
<feature type="region of interest" description="Disordered" evidence="2">
    <location>
        <begin position="764"/>
        <end position="795"/>
    </location>
</feature>
<evidence type="ECO:0000256" key="2">
    <source>
        <dbReference type="SAM" id="MobiDB-lite"/>
    </source>
</evidence>
<feature type="region of interest" description="Disordered" evidence="2">
    <location>
        <begin position="286"/>
        <end position="322"/>
    </location>
</feature>
<feature type="compositionally biased region" description="Low complexity" evidence="2">
    <location>
        <begin position="1951"/>
        <end position="1984"/>
    </location>
</feature>
<organism evidence="4 5">
    <name type="scientific">Tetraodon nigroviridis</name>
    <name type="common">Spotted green pufferfish</name>
    <name type="synonym">Chelonodon nigroviridis</name>
    <dbReference type="NCBI Taxonomy" id="99883"/>
    <lineage>
        <taxon>Eukaryota</taxon>
        <taxon>Metazoa</taxon>
        <taxon>Chordata</taxon>
        <taxon>Craniata</taxon>
        <taxon>Vertebrata</taxon>
        <taxon>Euteleostomi</taxon>
        <taxon>Actinopterygii</taxon>
        <taxon>Neopterygii</taxon>
        <taxon>Teleostei</taxon>
        <taxon>Neoteleostei</taxon>
        <taxon>Acanthomorphata</taxon>
        <taxon>Eupercaria</taxon>
        <taxon>Tetraodontiformes</taxon>
        <taxon>Tetradontoidea</taxon>
        <taxon>Tetraodontidae</taxon>
        <taxon>Tetraodon</taxon>
    </lineage>
</organism>
<feature type="region of interest" description="Disordered" evidence="2">
    <location>
        <begin position="675"/>
        <end position="708"/>
    </location>
</feature>